<dbReference type="EMBL" id="JAVFKD010000012">
    <property type="protein sequence ID" value="KAK5992112.1"/>
    <property type="molecule type" value="Genomic_DNA"/>
</dbReference>
<gene>
    <name evidence="2" type="ORF">PT974_05510</name>
</gene>
<evidence type="ECO:0000313" key="2">
    <source>
        <dbReference type="EMBL" id="KAK5992112.1"/>
    </source>
</evidence>
<organism evidence="2 3">
    <name type="scientific">Cladobotryum mycophilum</name>
    <dbReference type="NCBI Taxonomy" id="491253"/>
    <lineage>
        <taxon>Eukaryota</taxon>
        <taxon>Fungi</taxon>
        <taxon>Dikarya</taxon>
        <taxon>Ascomycota</taxon>
        <taxon>Pezizomycotina</taxon>
        <taxon>Sordariomycetes</taxon>
        <taxon>Hypocreomycetidae</taxon>
        <taxon>Hypocreales</taxon>
        <taxon>Hypocreaceae</taxon>
        <taxon>Cladobotryum</taxon>
    </lineage>
</organism>
<feature type="compositionally biased region" description="Low complexity" evidence="1">
    <location>
        <begin position="23"/>
        <end position="33"/>
    </location>
</feature>
<evidence type="ECO:0000313" key="3">
    <source>
        <dbReference type="Proteomes" id="UP001338125"/>
    </source>
</evidence>
<name>A0ABR0SIW6_9HYPO</name>
<proteinExistence type="predicted"/>
<reference evidence="2 3" key="1">
    <citation type="submission" date="2024-01" db="EMBL/GenBank/DDBJ databases">
        <title>Complete genome of Cladobotryum mycophilum ATHUM6906.</title>
        <authorList>
            <person name="Christinaki A.C."/>
            <person name="Myridakis A.I."/>
            <person name="Kouvelis V.N."/>
        </authorList>
    </citation>
    <scope>NUCLEOTIDE SEQUENCE [LARGE SCALE GENOMIC DNA]</scope>
    <source>
        <strain evidence="2 3">ATHUM6906</strain>
    </source>
</reference>
<sequence length="257" mass="28179">MSHFTVGLSSDGLSSFTLRARLSSQGPPTSGPAAPSPPSPDDQLKLDDLYRHFRDHFVPANSVAGNEDSGENNGGHGNANLMVQLGESFAQAGLKLHTSVVHQLSQSQVEIDANISTFSKFSSSILSDLDGLYSNIAYPLSATLCHSANFPRATIGAHLVSVQEKLKLAEGELRGLHEEWEENLRSEYDLRQELGTEVTEQGSNNTAWLYSGQAEAFKQEVEQIVRDQIRALDDIEAHYKESVQAETMEMMQFILAD</sequence>
<keyword evidence="3" id="KW-1185">Reference proteome</keyword>
<feature type="region of interest" description="Disordered" evidence="1">
    <location>
        <begin position="21"/>
        <end position="45"/>
    </location>
</feature>
<comment type="caution">
    <text evidence="2">The sequence shown here is derived from an EMBL/GenBank/DDBJ whole genome shotgun (WGS) entry which is preliminary data.</text>
</comment>
<evidence type="ECO:0008006" key="4">
    <source>
        <dbReference type="Google" id="ProtNLM"/>
    </source>
</evidence>
<accession>A0ABR0SIW6</accession>
<protein>
    <recommendedName>
        <fullName evidence="4">Biogenesis of lysosome-related organelles complex 1 subunit 5</fullName>
    </recommendedName>
</protein>
<dbReference type="Proteomes" id="UP001338125">
    <property type="component" value="Unassembled WGS sequence"/>
</dbReference>
<evidence type="ECO:0000256" key="1">
    <source>
        <dbReference type="SAM" id="MobiDB-lite"/>
    </source>
</evidence>
<feature type="region of interest" description="Disordered" evidence="1">
    <location>
        <begin position="60"/>
        <end position="79"/>
    </location>
</feature>